<feature type="region of interest" description="Disordered" evidence="1">
    <location>
        <begin position="97"/>
        <end position="116"/>
    </location>
</feature>
<reference evidence="2 3" key="1">
    <citation type="journal article" date="2004" name="Nature">
        <title>Genome evolution in yeasts.</title>
        <authorList>
            <consortium name="Genolevures"/>
            <person name="Dujon B."/>
            <person name="Sherman D."/>
            <person name="Fischer G."/>
            <person name="Durrens P."/>
            <person name="Casaregola S."/>
            <person name="Lafontaine I."/>
            <person name="de Montigny J."/>
            <person name="Marck C."/>
            <person name="Neuveglise C."/>
            <person name="Talla E."/>
            <person name="Goffard N."/>
            <person name="Frangeul L."/>
            <person name="Aigle M."/>
            <person name="Anthouard V."/>
            <person name="Babour A."/>
            <person name="Barbe V."/>
            <person name="Barnay S."/>
            <person name="Blanchin S."/>
            <person name="Beckerich J.M."/>
            <person name="Beyne E."/>
            <person name="Bleykasten C."/>
            <person name="Boisrame A."/>
            <person name="Boyer J."/>
            <person name="Cattolico L."/>
            <person name="Confanioleri F."/>
            <person name="de Daruvar A."/>
            <person name="Despons L."/>
            <person name="Fabre E."/>
            <person name="Fairhead C."/>
            <person name="Ferry-Dumazet H."/>
            <person name="Groppi A."/>
            <person name="Hantraye F."/>
            <person name="Hennequin C."/>
            <person name="Jauniaux N."/>
            <person name="Joyet P."/>
            <person name="Kachouri R."/>
            <person name="Kerrest A."/>
            <person name="Koszul R."/>
            <person name="Lemaire M."/>
            <person name="Lesur I."/>
            <person name="Ma L."/>
            <person name="Muller H."/>
            <person name="Nicaud J.M."/>
            <person name="Nikolski M."/>
            <person name="Oztas S."/>
            <person name="Ozier-Kalogeropoulos O."/>
            <person name="Pellenz S."/>
            <person name="Potier S."/>
            <person name="Richard G.F."/>
            <person name="Straub M.L."/>
            <person name="Suleau A."/>
            <person name="Swennene D."/>
            <person name="Tekaia F."/>
            <person name="Wesolowski-Louvel M."/>
            <person name="Westhof E."/>
            <person name="Wirth B."/>
            <person name="Zeniou-Meyer M."/>
            <person name="Zivanovic I."/>
            <person name="Bolotin-Fukuhara M."/>
            <person name="Thierry A."/>
            <person name="Bouchier C."/>
            <person name="Caudron B."/>
            <person name="Scarpelli C."/>
            <person name="Gaillardin C."/>
            <person name="Weissenbach J."/>
            <person name="Wincker P."/>
            <person name="Souciet J.L."/>
        </authorList>
    </citation>
    <scope>NUCLEOTIDE SEQUENCE [LARGE SCALE GENOMIC DNA]</scope>
    <source>
        <strain evidence="3">ATCC 8585 / CBS 2359 / DSM 70799 / NBRC 1267 / NRRL Y-1140 / WM37</strain>
    </source>
</reference>
<dbReference type="Proteomes" id="UP000000598">
    <property type="component" value="Chromosome D"/>
</dbReference>
<dbReference type="PaxDb" id="284590-Q6CRV6"/>
<gene>
    <name evidence="2" type="ORF">KLLA0_D06083g</name>
</gene>
<sequence length="116" mass="13367">MGWHDSVSLQLVKEDCDKVFAEYFNDAEQFIVYSRQQDFDLDTCMELCDTIETLNGSTLETRNDMLSAQFDFRTKLENYEALPSFETVEKIIHHSYSGNSCSEAKNSKKSSKINDV</sequence>
<evidence type="ECO:0000313" key="3">
    <source>
        <dbReference type="Proteomes" id="UP000000598"/>
    </source>
</evidence>
<dbReference type="HOGENOM" id="CLU_169135_0_0_1"/>
<dbReference type="EMBL" id="CR382124">
    <property type="protein sequence ID" value="CAH00429.1"/>
    <property type="molecule type" value="Genomic_DNA"/>
</dbReference>
<dbReference type="AlphaFoldDB" id="Q6CRV6"/>
<evidence type="ECO:0000256" key="1">
    <source>
        <dbReference type="SAM" id="MobiDB-lite"/>
    </source>
</evidence>
<keyword evidence="3" id="KW-1185">Reference proteome</keyword>
<feature type="compositionally biased region" description="Basic residues" evidence="1">
    <location>
        <begin position="107"/>
        <end position="116"/>
    </location>
</feature>
<dbReference type="eggNOG" id="ENOG502SGD6">
    <property type="taxonomic scope" value="Eukaryota"/>
</dbReference>
<dbReference type="RefSeq" id="XP_453333.1">
    <property type="nucleotide sequence ID" value="XM_453333.1"/>
</dbReference>
<proteinExistence type="predicted"/>
<dbReference type="GeneID" id="2892707"/>
<dbReference type="KEGG" id="kla:KLLA0_D06083g"/>
<name>Q6CRV6_KLULA</name>
<protein>
    <submittedName>
        <fullName evidence="2">KLLA0D06083p</fullName>
    </submittedName>
</protein>
<accession>Q6CRV6</accession>
<evidence type="ECO:0000313" key="2">
    <source>
        <dbReference type="EMBL" id="CAH00429.1"/>
    </source>
</evidence>
<dbReference type="OMA" id="DAEQFIV"/>
<dbReference type="InParanoid" id="Q6CRV6"/>
<organism evidence="2 3">
    <name type="scientific">Kluyveromyces lactis (strain ATCC 8585 / CBS 2359 / DSM 70799 / NBRC 1267 / NRRL Y-1140 / WM37)</name>
    <name type="common">Yeast</name>
    <name type="synonym">Candida sphaerica</name>
    <dbReference type="NCBI Taxonomy" id="284590"/>
    <lineage>
        <taxon>Eukaryota</taxon>
        <taxon>Fungi</taxon>
        <taxon>Dikarya</taxon>
        <taxon>Ascomycota</taxon>
        <taxon>Saccharomycotina</taxon>
        <taxon>Saccharomycetes</taxon>
        <taxon>Saccharomycetales</taxon>
        <taxon>Saccharomycetaceae</taxon>
        <taxon>Kluyveromyces</taxon>
    </lineage>
</organism>